<keyword evidence="1" id="KW-1133">Transmembrane helix</keyword>
<dbReference type="EMBL" id="CP036275">
    <property type="protein sequence ID" value="QDU41490.1"/>
    <property type="molecule type" value="Genomic_DNA"/>
</dbReference>
<dbReference type="RefSeq" id="WP_145372954.1">
    <property type="nucleotide sequence ID" value="NZ_CP036275.1"/>
</dbReference>
<evidence type="ECO:0000256" key="1">
    <source>
        <dbReference type="SAM" id="Phobius"/>
    </source>
</evidence>
<accession>A0A517ZG89</accession>
<dbReference type="AlphaFoldDB" id="A0A517ZG89"/>
<keyword evidence="1" id="KW-0472">Membrane</keyword>
<reference evidence="2 3" key="1">
    <citation type="submission" date="2019-02" db="EMBL/GenBank/DDBJ databases">
        <title>Deep-cultivation of Planctomycetes and their phenomic and genomic characterization uncovers novel biology.</title>
        <authorList>
            <person name="Wiegand S."/>
            <person name="Jogler M."/>
            <person name="Boedeker C."/>
            <person name="Pinto D."/>
            <person name="Vollmers J."/>
            <person name="Rivas-Marin E."/>
            <person name="Kohn T."/>
            <person name="Peeters S.H."/>
            <person name="Heuer A."/>
            <person name="Rast P."/>
            <person name="Oberbeckmann S."/>
            <person name="Bunk B."/>
            <person name="Jeske O."/>
            <person name="Meyerdierks A."/>
            <person name="Storesund J.E."/>
            <person name="Kallscheuer N."/>
            <person name="Luecker S."/>
            <person name="Lage O.M."/>
            <person name="Pohl T."/>
            <person name="Merkel B.J."/>
            <person name="Hornburger P."/>
            <person name="Mueller R.-W."/>
            <person name="Bruemmer F."/>
            <person name="Labrenz M."/>
            <person name="Spormann A.M."/>
            <person name="Op den Camp H."/>
            <person name="Overmann J."/>
            <person name="Amann R."/>
            <person name="Jetten M.S.M."/>
            <person name="Mascher T."/>
            <person name="Medema M.H."/>
            <person name="Devos D.P."/>
            <person name="Kaster A.-K."/>
            <person name="Ovreas L."/>
            <person name="Rohde M."/>
            <person name="Galperin M.Y."/>
            <person name="Jogler C."/>
        </authorList>
    </citation>
    <scope>NUCLEOTIDE SEQUENCE [LARGE SCALE GENOMIC DNA]</scope>
    <source>
        <strain evidence="2 3">Mal4</strain>
    </source>
</reference>
<feature type="transmembrane region" description="Helical" evidence="1">
    <location>
        <begin position="127"/>
        <end position="146"/>
    </location>
</feature>
<protein>
    <submittedName>
        <fullName evidence="2">Uncharacterized protein</fullName>
    </submittedName>
</protein>
<evidence type="ECO:0000313" key="3">
    <source>
        <dbReference type="Proteomes" id="UP000320496"/>
    </source>
</evidence>
<gene>
    <name evidence="2" type="ORF">Mal4_58580</name>
</gene>
<name>A0A517ZG89_9PLAN</name>
<evidence type="ECO:0000313" key="2">
    <source>
        <dbReference type="EMBL" id="QDU41490.1"/>
    </source>
</evidence>
<dbReference type="Proteomes" id="UP000320496">
    <property type="component" value="Chromosome"/>
</dbReference>
<sequence length="149" mass="16020">MIDLIAMSAPTLLALAGQPALPVLLCAAVTGVLSMWLYKITSPQARLAEVVSQLKETQRQVAAYDGEFDGAWPLIRESLRLSFVRLGMVIGPTLAAGIPVIAAMLWIDMTFPDARVLPFGPLWLRSAEAAFLVVVSLSALTVKAVFRIA</sequence>
<feature type="transmembrane region" description="Helical" evidence="1">
    <location>
        <begin position="20"/>
        <end position="38"/>
    </location>
</feature>
<keyword evidence="3" id="KW-1185">Reference proteome</keyword>
<organism evidence="2 3">
    <name type="scientific">Maioricimonas rarisocia</name>
    <dbReference type="NCBI Taxonomy" id="2528026"/>
    <lineage>
        <taxon>Bacteria</taxon>
        <taxon>Pseudomonadati</taxon>
        <taxon>Planctomycetota</taxon>
        <taxon>Planctomycetia</taxon>
        <taxon>Planctomycetales</taxon>
        <taxon>Planctomycetaceae</taxon>
        <taxon>Maioricimonas</taxon>
    </lineage>
</organism>
<feature type="transmembrane region" description="Helical" evidence="1">
    <location>
        <begin position="83"/>
        <end position="107"/>
    </location>
</feature>
<keyword evidence="1" id="KW-0812">Transmembrane</keyword>
<proteinExistence type="predicted"/>
<dbReference type="KEGG" id="mri:Mal4_58580"/>
<dbReference type="OrthoDB" id="6164237at2"/>